<accession>A0A0C9ZGY3</accession>
<sequence length="189" mass="20922">MSSSKEDVMTIAELGASGARADDMKSMKATVIDWITPKGQTLSPHIPRNVKDSITNIPAYKHIFTSPSSADQELRATRSGNACIHGMQTVTKASIAYAAMQAHFALTSTQVFSHTDLVTDLEQFYNSIMELLKDPNEIDEVELLIGWWNRQIFPLYTENECLPSKNSVLARICQKQAELKASATVAEDE</sequence>
<dbReference type="Proteomes" id="UP000054018">
    <property type="component" value="Unassembled WGS sequence"/>
</dbReference>
<evidence type="ECO:0000313" key="2">
    <source>
        <dbReference type="Proteomes" id="UP000054018"/>
    </source>
</evidence>
<keyword evidence="2" id="KW-1185">Reference proteome</keyword>
<name>A0A0C9ZGY3_9AGAM</name>
<dbReference type="AlphaFoldDB" id="A0A0C9ZGY3"/>
<dbReference type="OrthoDB" id="2675119at2759"/>
<protein>
    <submittedName>
        <fullName evidence="1">Uncharacterized protein</fullName>
    </submittedName>
</protein>
<dbReference type="HOGENOM" id="CLU_035918_4_0_1"/>
<dbReference type="EMBL" id="KN833709">
    <property type="protein sequence ID" value="KIK25264.1"/>
    <property type="molecule type" value="Genomic_DNA"/>
</dbReference>
<gene>
    <name evidence="1" type="ORF">PISMIDRAFT_9647</name>
</gene>
<dbReference type="Pfam" id="PF20414">
    <property type="entry name" value="DUF6698"/>
    <property type="match status" value="1"/>
</dbReference>
<dbReference type="STRING" id="765257.A0A0C9ZGY3"/>
<evidence type="ECO:0000313" key="1">
    <source>
        <dbReference type="EMBL" id="KIK25264.1"/>
    </source>
</evidence>
<dbReference type="InterPro" id="IPR046521">
    <property type="entry name" value="DUF6698"/>
</dbReference>
<proteinExistence type="predicted"/>
<reference evidence="1 2" key="1">
    <citation type="submission" date="2014-04" db="EMBL/GenBank/DDBJ databases">
        <authorList>
            <consortium name="DOE Joint Genome Institute"/>
            <person name="Kuo A."/>
            <person name="Kohler A."/>
            <person name="Costa M.D."/>
            <person name="Nagy L.G."/>
            <person name="Floudas D."/>
            <person name="Copeland A."/>
            <person name="Barry K.W."/>
            <person name="Cichocki N."/>
            <person name="Veneault-Fourrey C."/>
            <person name="LaButti K."/>
            <person name="Lindquist E.A."/>
            <person name="Lipzen A."/>
            <person name="Lundell T."/>
            <person name="Morin E."/>
            <person name="Murat C."/>
            <person name="Sun H."/>
            <person name="Tunlid A."/>
            <person name="Henrissat B."/>
            <person name="Grigoriev I.V."/>
            <person name="Hibbett D.S."/>
            <person name="Martin F."/>
            <person name="Nordberg H.P."/>
            <person name="Cantor M.N."/>
            <person name="Hua S.X."/>
        </authorList>
    </citation>
    <scope>NUCLEOTIDE SEQUENCE [LARGE SCALE GENOMIC DNA]</scope>
    <source>
        <strain evidence="1 2">441</strain>
    </source>
</reference>
<reference evidence="2" key="2">
    <citation type="submission" date="2015-01" db="EMBL/GenBank/DDBJ databases">
        <title>Evolutionary Origins and Diversification of the Mycorrhizal Mutualists.</title>
        <authorList>
            <consortium name="DOE Joint Genome Institute"/>
            <consortium name="Mycorrhizal Genomics Consortium"/>
            <person name="Kohler A."/>
            <person name="Kuo A."/>
            <person name="Nagy L.G."/>
            <person name="Floudas D."/>
            <person name="Copeland A."/>
            <person name="Barry K.W."/>
            <person name="Cichocki N."/>
            <person name="Veneault-Fourrey C."/>
            <person name="LaButti K."/>
            <person name="Lindquist E.A."/>
            <person name="Lipzen A."/>
            <person name="Lundell T."/>
            <person name="Morin E."/>
            <person name="Murat C."/>
            <person name="Riley R."/>
            <person name="Ohm R."/>
            <person name="Sun H."/>
            <person name="Tunlid A."/>
            <person name="Henrissat B."/>
            <person name="Grigoriev I.V."/>
            <person name="Hibbett D.S."/>
            <person name="Martin F."/>
        </authorList>
    </citation>
    <scope>NUCLEOTIDE SEQUENCE [LARGE SCALE GENOMIC DNA]</scope>
    <source>
        <strain evidence="2">441</strain>
    </source>
</reference>
<organism evidence="1 2">
    <name type="scientific">Pisolithus microcarpus 441</name>
    <dbReference type="NCBI Taxonomy" id="765257"/>
    <lineage>
        <taxon>Eukaryota</taxon>
        <taxon>Fungi</taxon>
        <taxon>Dikarya</taxon>
        <taxon>Basidiomycota</taxon>
        <taxon>Agaricomycotina</taxon>
        <taxon>Agaricomycetes</taxon>
        <taxon>Agaricomycetidae</taxon>
        <taxon>Boletales</taxon>
        <taxon>Sclerodermatineae</taxon>
        <taxon>Pisolithaceae</taxon>
        <taxon>Pisolithus</taxon>
    </lineage>
</organism>